<dbReference type="SUPFAM" id="SSF52540">
    <property type="entry name" value="P-loop containing nucleoside triphosphate hydrolases"/>
    <property type="match status" value="1"/>
</dbReference>
<dbReference type="EMBL" id="HQ335017">
    <property type="protein sequence ID" value="AEF58756.1"/>
    <property type="molecule type" value="Genomic_DNA"/>
</dbReference>
<dbReference type="Pfam" id="PF00910">
    <property type="entry name" value="RNA_helicase"/>
    <property type="match status" value="1"/>
</dbReference>
<dbReference type="GO" id="GO:0042025">
    <property type="term" value="C:host cell nucleus"/>
    <property type="evidence" value="ECO:0007669"/>
    <property type="project" value="UniProtKB-SubCell"/>
</dbReference>
<evidence type="ECO:0000256" key="2">
    <source>
        <dbReference type="ARBA" id="ARBA00011448"/>
    </source>
</evidence>
<keyword evidence="4" id="KW-1048">Host nucleus</keyword>
<evidence type="ECO:0000256" key="3">
    <source>
        <dbReference type="ARBA" id="ARBA00014531"/>
    </source>
</evidence>
<dbReference type="GO" id="GO:0003724">
    <property type="term" value="F:RNA helicase activity"/>
    <property type="evidence" value="ECO:0007669"/>
    <property type="project" value="InterPro"/>
</dbReference>
<reference evidence="6" key="2">
    <citation type="journal article" date="2011" name="PLoS ONE">
        <title>Broad Surveys of DNA Viral Diversity Obtained through Viral Metagenomics of Mosquitoes.</title>
        <authorList>
            <person name="Ng T.F."/>
            <person name="Willner D.L."/>
            <person name="Lim Y.W."/>
            <person name="Schmieder R."/>
            <person name="Chau B."/>
            <person name="Nilsson C."/>
            <person name="Anthony S."/>
            <person name="Ruan Y."/>
            <person name="Rohwer F."/>
            <person name="Breitbart M."/>
        </authorList>
    </citation>
    <scope>NUCLEOTIDE SEQUENCE</scope>
    <source>
        <strain evidence="6">SDBVL D</strain>
    </source>
</reference>
<comment type="subunit">
    <text evidence="2">Interacts with the capsid protein; this interaction relocates Rep into the nucleus.</text>
</comment>
<name>F6KIC5_9CIRC</name>
<organism evidence="6">
    <name type="scientific">uncultured circovirus</name>
    <dbReference type="NCBI Taxonomy" id="742825"/>
    <lineage>
        <taxon>Viruses</taxon>
        <taxon>Monodnaviria</taxon>
        <taxon>Shotokuvirae</taxon>
        <taxon>Cressdnaviricota</taxon>
        <taxon>Arfiviricetes</taxon>
        <taxon>Cirlivirales</taxon>
        <taxon>Circoviridae</taxon>
        <taxon>Circovirus</taxon>
        <taxon>environmental samples</taxon>
    </lineage>
</organism>
<sequence>GPTGVGKSRYCHENYPDGYWKSRGDWWDGYDGQEVVIIDEFYGWLPFDLLLRLADRYPMRVPVKGGFRKFVAKTILITSNKPHREWYNHTNDVLWAAFERRITRTIGLGDRCLQDLIDVE</sequence>
<evidence type="ECO:0000259" key="5">
    <source>
        <dbReference type="Pfam" id="PF00910"/>
    </source>
</evidence>
<feature type="domain" description="Helicase superfamily 3 single-stranded DNA/RNA virus" evidence="5">
    <location>
        <begin position="1"/>
        <end position="81"/>
    </location>
</feature>
<dbReference type="GO" id="GO:0003723">
    <property type="term" value="F:RNA binding"/>
    <property type="evidence" value="ECO:0007669"/>
    <property type="project" value="InterPro"/>
</dbReference>
<dbReference type="InterPro" id="IPR027417">
    <property type="entry name" value="P-loop_NTPase"/>
</dbReference>
<comment type="subcellular location">
    <subcellularLocation>
        <location evidence="1">Host nucleus</location>
    </subcellularLocation>
</comment>
<dbReference type="InterPro" id="IPR000605">
    <property type="entry name" value="Helicase_SF3_ssDNA/RNA_vir"/>
</dbReference>
<feature type="non-terminal residue" evidence="6">
    <location>
        <position position="1"/>
    </location>
</feature>
<accession>F6KIC5</accession>
<evidence type="ECO:0000256" key="1">
    <source>
        <dbReference type="ARBA" id="ARBA00004147"/>
    </source>
</evidence>
<protein>
    <recommendedName>
        <fullName evidence="3">Replication-associated protein</fullName>
    </recommendedName>
</protein>
<evidence type="ECO:0000256" key="4">
    <source>
        <dbReference type="ARBA" id="ARBA00022562"/>
    </source>
</evidence>
<reference evidence="6" key="1">
    <citation type="submission" date="2010-09" db="EMBL/GenBank/DDBJ databases">
        <title>Vector-enabled metagenomics reveals highly diverse and uncharacterized vertebrate, plant, insect, and bacterial viruses in mosquitoes.</title>
        <authorList>
            <person name="Ng T.F.F."/>
            <person name="Willner D."/>
            <person name="Lim Y.W."/>
            <person name="Schmieder R."/>
            <person name="Chau B."/>
            <person name="Nilsson C."/>
            <person name="Anthony S."/>
            <person name="Ruan Y."/>
            <person name="Rohwer F."/>
            <person name="Breitbart M."/>
        </authorList>
    </citation>
    <scope>NUCLEOTIDE SEQUENCE</scope>
    <source>
        <strain evidence="6">SDBVL D</strain>
    </source>
</reference>
<proteinExistence type="predicted"/>
<evidence type="ECO:0000313" key="6">
    <source>
        <dbReference type="EMBL" id="AEF58756.1"/>
    </source>
</evidence>